<keyword evidence="1" id="KW-0472">Membrane</keyword>
<dbReference type="OrthoDB" id="5893990at2759"/>
<organism evidence="2 3">
    <name type="scientific">Ancylostoma duodenale</name>
    <dbReference type="NCBI Taxonomy" id="51022"/>
    <lineage>
        <taxon>Eukaryota</taxon>
        <taxon>Metazoa</taxon>
        <taxon>Ecdysozoa</taxon>
        <taxon>Nematoda</taxon>
        <taxon>Chromadorea</taxon>
        <taxon>Rhabditida</taxon>
        <taxon>Rhabditina</taxon>
        <taxon>Rhabditomorpha</taxon>
        <taxon>Strongyloidea</taxon>
        <taxon>Ancylostomatidae</taxon>
        <taxon>Ancylostomatinae</taxon>
        <taxon>Ancylostoma</taxon>
    </lineage>
</organism>
<evidence type="ECO:0000313" key="3">
    <source>
        <dbReference type="Proteomes" id="UP000054047"/>
    </source>
</evidence>
<reference evidence="2 3" key="1">
    <citation type="submission" date="2013-12" db="EMBL/GenBank/DDBJ databases">
        <title>Draft genome of the parsitic nematode Ancylostoma duodenale.</title>
        <authorList>
            <person name="Mitreva M."/>
        </authorList>
    </citation>
    <scope>NUCLEOTIDE SEQUENCE [LARGE SCALE GENOMIC DNA]</scope>
    <source>
        <strain evidence="2 3">Zhejiang</strain>
    </source>
</reference>
<gene>
    <name evidence="2" type="ORF">ANCDUO_07004</name>
</gene>
<dbReference type="Proteomes" id="UP000054047">
    <property type="component" value="Unassembled WGS sequence"/>
</dbReference>
<keyword evidence="3" id="KW-1185">Reference proteome</keyword>
<proteinExistence type="predicted"/>
<name>A0A0C2GN26_9BILA</name>
<sequence>MFGYYFDHSPISVIFDCSRLAFATALGLLIWDIPFAIYGTASIATVYSLRWTGNIVAVQKQK</sequence>
<protein>
    <submittedName>
        <fullName evidence="2">Uncharacterized protein</fullName>
    </submittedName>
</protein>
<evidence type="ECO:0000313" key="2">
    <source>
        <dbReference type="EMBL" id="KIH62710.1"/>
    </source>
</evidence>
<feature type="transmembrane region" description="Helical" evidence="1">
    <location>
        <begin position="20"/>
        <end position="41"/>
    </location>
</feature>
<evidence type="ECO:0000256" key="1">
    <source>
        <dbReference type="SAM" id="Phobius"/>
    </source>
</evidence>
<dbReference type="AlphaFoldDB" id="A0A0C2GN26"/>
<keyword evidence="1" id="KW-0812">Transmembrane</keyword>
<dbReference type="EMBL" id="KN729123">
    <property type="protein sequence ID" value="KIH62710.1"/>
    <property type="molecule type" value="Genomic_DNA"/>
</dbReference>
<keyword evidence="1" id="KW-1133">Transmembrane helix</keyword>
<accession>A0A0C2GN26</accession>